<dbReference type="PROSITE" id="PS51194">
    <property type="entry name" value="HELICASE_CTER"/>
    <property type="match status" value="1"/>
</dbReference>
<gene>
    <name evidence="9" type="ORF">KB449_31575</name>
</gene>
<dbReference type="InterPro" id="IPR011545">
    <property type="entry name" value="DEAD/DEAH_box_helicase_dom"/>
</dbReference>
<evidence type="ECO:0000256" key="3">
    <source>
        <dbReference type="ARBA" id="ARBA00022806"/>
    </source>
</evidence>
<dbReference type="InterPro" id="IPR027417">
    <property type="entry name" value="P-loop_NTPase"/>
</dbReference>
<keyword evidence="10" id="KW-1185">Reference proteome</keyword>
<evidence type="ECO:0000256" key="2">
    <source>
        <dbReference type="ARBA" id="ARBA00022801"/>
    </source>
</evidence>
<dbReference type="SMART" id="SM00490">
    <property type="entry name" value="HELICc"/>
    <property type="match status" value="1"/>
</dbReference>
<feature type="compositionally biased region" description="Basic and acidic residues" evidence="6">
    <location>
        <begin position="416"/>
        <end position="433"/>
    </location>
</feature>
<evidence type="ECO:0000256" key="6">
    <source>
        <dbReference type="SAM" id="MobiDB-lite"/>
    </source>
</evidence>
<dbReference type="Gene3D" id="3.40.50.300">
    <property type="entry name" value="P-loop containing nucleotide triphosphate hydrolases"/>
    <property type="match status" value="2"/>
</dbReference>
<feature type="compositionally biased region" description="Low complexity" evidence="6">
    <location>
        <begin position="657"/>
        <end position="668"/>
    </location>
</feature>
<keyword evidence="1" id="KW-0547">Nucleotide-binding</keyword>
<feature type="compositionally biased region" description="Gly residues" evidence="6">
    <location>
        <begin position="641"/>
        <end position="656"/>
    </location>
</feature>
<dbReference type="InterPro" id="IPR050079">
    <property type="entry name" value="DEAD_box_RNA_helicase"/>
</dbReference>
<keyword evidence="2" id="KW-0378">Hydrolase</keyword>
<dbReference type="CDD" id="cd00268">
    <property type="entry name" value="DEADc"/>
    <property type="match status" value="1"/>
</dbReference>
<dbReference type="CDD" id="cd18787">
    <property type="entry name" value="SF2_C_DEAD"/>
    <property type="match status" value="1"/>
</dbReference>
<dbReference type="Proteomes" id="UP001161691">
    <property type="component" value="Unassembled WGS sequence"/>
</dbReference>
<reference evidence="9" key="1">
    <citation type="submission" date="2023-04" db="EMBL/GenBank/DDBJ databases">
        <title>Comparative genomic analysis of Cohnella hashimotonis sp. nov., isolated from the International Space Station.</title>
        <authorList>
            <person name="Venkateswaran K."/>
            <person name="Simpson A."/>
        </authorList>
    </citation>
    <scope>NUCLEOTIDE SEQUENCE</scope>
    <source>
        <strain evidence="9">F6_2S_P_1</strain>
    </source>
</reference>
<dbReference type="EMBL" id="JAGRPV010000001">
    <property type="protein sequence ID" value="MDI4649511.1"/>
    <property type="molecule type" value="Genomic_DNA"/>
</dbReference>
<dbReference type="PANTHER" id="PTHR47959">
    <property type="entry name" value="ATP-DEPENDENT RNA HELICASE RHLE-RELATED"/>
    <property type="match status" value="1"/>
</dbReference>
<organism evidence="9 10">
    <name type="scientific">Cohnella hashimotonis</name>
    <dbReference type="NCBI Taxonomy" id="2826895"/>
    <lineage>
        <taxon>Bacteria</taxon>
        <taxon>Bacillati</taxon>
        <taxon>Bacillota</taxon>
        <taxon>Bacilli</taxon>
        <taxon>Bacillales</taxon>
        <taxon>Paenibacillaceae</taxon>
        <taxon>Cohnella</taxon>
    </lineage>
</organism>
<feature type="compositionally biased region" description="Low complexity" evidence="6">
    <location>
        <begin position="589"/>
        <end position="601"/>
    </location>
</feature>
<accession>A0ABT6TRN9</accession>
<dbReference type="Pfam" id="PF00270">
    <property type="entry name" value="DEAD"/>
    <property type="match status" value="1"/>
</dbReference>
<protein>
    <submittedName>
        <fullName evidence="9">DEAD/DEAH box helicase</fullName>
    </submittedName>
</protein>
<keyword evidence="4" id="KW-0067">ATP-binding</keyword>
<feature type="domain" description="Helicase ATP-binding" evidence="7">
    <location>
        <begin position="33"/>
        <end position="204"/>
    </location>
</feature>
<proteinExistence type="inferred from homology"/>
<feature type="compositionally biased region" description="Low complexity" evidence="6">
    <location>
        <begin position="434"/>
        <end position="448"/>
    </location>
</feature>
<dbReference type="InterPro" id="IPR014001">
    <property type="entry name" value="Helicase_ATP-bd"/>
</dbReference>
<dbReference type="SUPFAM" id="SSF52540">
    <property type="entry name" value="P-loop containing nucleoside triphosphate hydrolases"/>
    <property type="match status" value="1"/>
</dbReference>
<evidence type="ECO:0000313" key="9">
    <source>
        <dbReference type="EMBL" id="MDI4649511.1"/>
    </source>
</evidence>
<dbReference type="InterPro" id="IPR001650">
    <property type="entry name" value="Helicase_C-like"/>
</dbReference>
<evidence type="ECO:0000259" key="7">
    <source>
        <dbReference type="PROSITE" id="PS51192"/>
    </source>
</evidence>
<dbReference type="GO" id="GO:0004386">
    <property type="term" value="F:helicase activity"/>
    <property type="evidence" value="ECO:0007669"/>
    <property type="project" value="UniProtKB-KW"/>
</dbReference>
<feature type="compositionally biased region" description="Low complexity" evidence="6">
    <location>
        <begin position="536"/>
        <end position="546"/>
    </location>
</feature>
<name>A0ABT6TRN9_9BACL</name>
<evidence type="ECO:0000313" key="10">
    <source>
        <dbReference type="Proteomes" id="UP001161691"/>
    </source>
</evidence>
<evidence type="ECO:0000259" key="8">
    <source>
        <dbReference type="PROSITE" id="PS51194"/>
    </source>
</evidence>
<dbReference type="Pfam" id="PF00271">
    <property type="entry name" value="Helicase_C"/>
    <property type="match status" value="1"/>
</dbReference>
<feature type="region of interest" description="Disordered" evidence="6">
    <location>
        <begin position="389"/>
        <end position="668"/>
    </location>
</feature>
<dbReference type="RefSeq" id="WP_282912134.1">
    <property type="nucleotide sequence ID" value="NZ_JAGRPV010000001.1"/>
</dbReference>
<feature type="compositionally biased region" description="Gly residues" evidence="6">
    <location>
        <begin position="400"/>
        <end position="415"/>
    </location>
</feature>
<dbReference type="PROSITE" id="PS51192">
    <property type="entry name" value="HELICASE_ATP_BIND_1"/>
    <property type="match status" value="1"/>
</dbReference>
<dbReference type="SMART" id="SM00487">
    <property type="entry name" value="DEXDc"/>
    <property type="match status" value="1"/>
</dbReference>
<comment type="caution">
    <text evidence="9">The sequence shown here is derived from an EMBL/GenBank/DDBJ whole genome shotgun (WGS) entry which is preliminary data.</text>
</comment>
<evidence type="ECO:0000256" key="5">
    <source>
        <dbReference type="ARBA" id="ARBA00038437"/>
    </source>
</evidence>
<dbReference type="InterPro" id="IPR044742">
    <property type="entry name" value="DEAD/DEAH_RhlB"/>
</dbReference>
<dbReference type="PANTHER" id="PTHR47959:SF13">
    <property type="entry name" value="ATP-DEPENDENT RNA HELICASE RHLE"/>
    <property type="match status" value="1"/>
</dbReference>
<evidence type="ECO:0000256" key="1">
    <source>
        <dbReference type="ARBA" id="ARBA00022741"/>
    </source>
</evidence>
<feature type="compositionally biased region" description="Gly residues" evidence="6">
    <location>
        <begin position="602"/>
        <end position="611"/>
    </location>
</feature>
<comment type="similarity">
    <text evidence="5">Belongs to the DEAD box helicase family.</text>
</comment>
<sequence length="668" mass="69351">MAEFGPLGVAARASELLHSLGIKQPTPVQAQTIPVALTGKDVISQAQTGTGKTLAFVLPMLERIKLEVPYLQGLIVTPTRELAIQITAEIKKLLPAYEGVRVLAVYGGQDVEAQLHKLEGNMHMIVATPGRLLDHMRRETVRLSNVRMMVLDEADQMLHMGFLGEVEEIMAKTPKDRQTMLFSATMPDKIRNLAGRYLRDPQEVTVKAKQVTVKDTAQLVIETTDRAKQAALVAMIEETQPYLGMVFCRTKRRASTLNEALQGMGYSSDELHGDLSQAKREQVMRKFREAKLQILVATDIAARGLDVEGVTHVYNYDVPQDAESYIHRIGRTGRAGETGMAITFVAPKDRGDLGVIEDGIGMFIERRKIGAAGGSVAAEGSAATVKTRTPGAFGKRAGATGAGARGGATRGAGGGRRGESRGDDRGARGEGRAAVRGGVVRGARGDSATALGGRSAERGLRGSAANAGAGRGKGVPARGGRDAGAGGGAGEERAAKWWEQGEYFAPAPEERAAEPQAQRRRPGAGGPGNGRREAGAGRPQAAPGRGPRSGGSSAGEGRYAGASALGGRAERGVKAYGAPTERPKRGGERAAAGRGERSYGAGPSGGAGGFARGSERPSGGRSGGRPQAGGSRDGGRKPSSGGRGGFGGAPGGGAGRGKAPSRSPKGRK</sequence>
<feature type="domain" description="Helicase C-terminal" evidence="8">
    <location>
        <begin position="231"/>
        <end position="375"/>
    </location>
</feature>
<evidence type="ECO:0000256" key="4">
    <source>
        <dbReference type="ARBA" id="ARBA00022840"/>
    </source>
</evidence>
<keyword evidence="3 9" id="KW-0347">Helicase</keyword>